<dbReference type="InterPro" id="IPR003593">
    <property type="entry name" value="AAA+_ATPase"/>
</dbReference>
<accession>A0ABU5YX37</accession>
<sequence length="654" mass="72089">MTLIRTTADRVREMAPESLVEQLLEQMLYRTGRRAAPAEQASWKRSLPILAADLAEAGLGEVEMLVEYHLPLTSQRADVVLAGTHPRTGGVSYVVVELKQWSAAYTFEGDPEIVEVPGVPGGPRLHPVVQVRGYCEYLLDFTRVVAEHPDSVAGMAYLHNASDPALVKDLLAVPISTSGRFFTAGDKGAMFDFLRSRLAPGPGREAADLLMNSPVAPSKQLLKLAAAEIRDRPQFRLIGNQQLAVDLVMHAVEHARAGNSKRVIAVTGGPGSGKSVIALSLVGELARRGRTVIHATGSRSFTQTLRKVAAVRAPKVRGLFKYFNQFMAADPNGLDVLVMDEAHRIRKTSAGRYTRAELRTDRPQIDELIAAARVPVFLLDEHQVVRPGEMGTLKQIEHHAQHLGLDFQHVGLGEQFRCGGSEEYVRWVVRLLGLDDDHPPAVWSGDPQFQVRLAETPEEMEHYLLGQTQRGYSARMSAGYCWPWSDARKDGTLVPDVQIGTWSRPWNSKSDRRIGEAPPSALWATDEGGFGQVGCIYTAQGFEYDWSGVVLGPDIVWREGRFVTVRSANRDPDFRNSKTVPDNRFDVLVRHVYKVLLTRGMIGTVIYSTDRETREVLRALVGAAQRVERSWPASGAAAGAVGSDCMEDDPLVVR</sequence>
<keyword evidence="3" id="KW-1185">Reference proteome</keyword>
<feature type="domain" description="AAA+ ATPase" evidence="1">
    <location>
        <begin position="260"/>
        <end position="389"/>
    </location>
</feature>
<gene>
    <name evidence="2" type="ORF">K5L39_10890</name>
</gene>
<comment type="caution">
    <text evidence="2">The sequence shown here is derived from an EMBL/GenBank/DDBJ whole genome shotgun (WGS) entry which is preliminary data.</text>
</comment>
<dbReference type="CDD" id="cd00009">
    <property type="entry name" value="AAA"/>
    <property type="match status" value="1"/>
</dbReference>
<dbReference type="InterPro" id="IPR027417">
    <property type="entry name" value="P-loop_NTPase"/>
</dbReference>
<name>A0ABU5YX37_9MYCO</name>
<dbReference type="EMBL" id="JAYJJQ010000008">
    <property type="protein sequence ID" value="MEB3069692.1"/>
    <property type="molecule type" value="Genomic_DNA"/>
</dbReference>
<proteinExistence type="predicted"/>
<organism evidence="2 3">
    <name type="scientific">[Mycobacterium] vasticus</name>
    <dbReference type="NCBI Taxonomy" id="2875777"/>
    <lineage>
        <taxon>Bacteria</taxon>
        <taxon>Bacillati</taxon>
        <taxon>Actinomycetota</taxon>
        <taxon>Actinomycetes</taxon>
        <taxon>Mycobacteriales</taxon>
        <taxon>Mycobacteriaceae</taxon>
        <taxon>Mycolicibacter</taxon>
    </lineage>
</organism>
<evidence type="ECO:0000313" key="2">
    <source>
        <dbReference type="EMBL" id="MEB3069692.1"/>
    </source>
</evidence>
<evidence type="ECO:0000259" key="1">
    <source>
        <dbReference type="SMART" id="SM00382"/>
    </source>
</evidence>
<dbReference type="Gene3D" id="3.40.50.300">
    <property type="entry name" value="P-loop containing nucleotide triphosphate hydrolases"/>
    <property type="match status" value="1"/>
</dbReference>
<reference evidence="2 3" key="1">
    <citation type="submission" date="2023-12" db="EMBL/GenBank/DDBJ databases">
        <title>Description of new species of Mycobacterium terrae complex isolated from sewage at the Sao Paulo Zoological Park Foundation in Brazil.</title>
        <authorList>
            <person name="Romagnoli C.L."/>
            <person name="Conceicao E.C."/>
            <person name="Machado E."/>
            <person name="Barreto L.B.P.F."/>
            <person name="Sharma A."/>
            <person name="Silva N.M."/>
            <person name="Marques L.E."/>
            <person name="Juliana M.A."/>
            <person name="Lourenco M.C.S."/>
            <person name="Digiampietri L.A."/>
            <person name="Suffys P.N."/>
            <person name="Viana-Niero C."/>
        </authorList>
    </citation>
    <scope>NUCLEOTIDE SEQUENCE [LARGE SCALE GENOMIC DNA]</scope>
    <source>
        <strain evidence="2 3">MYC017</strain>
    </source>
</reference>
<dbReference type="Proteomes" id="UP001299283">
    <property type="component" value="Unassembled WGS sequence"/>
</dbReference>
<dbReference type="Pfam" id="PF09848">
    <property type="entry name" value="SLFN-g3_helicase"/>
    <property type="match status" value="1"/>
</dbReference>
<dbReference type="SMART" id="SM00382">
    <property type="entry name" value="AAA"/>
    <property type="match status" value="1"/>
</dbReference>
<protein>
    <submittedName>
        <fullName evidence="2">DUF2075 domain-containing protein</fullName>
    </submittedName>
</protein>
<dbReference type="RefSeq" id="WP_329779498.1">
    <property type="nucleotide sequence ID" value="NZ_JAYJJQ010000008.1"/>
</dbReference>
<evidence type="ECO:0000313" key="3">
    <source>
        <dbReference type="Proteomes" id="UP001299283"/>
    </source>
</evidence>
<dbReference type="SUPFAM" id="SSF52540">
    <property type="entry name" value="P-loop containing nucleoside triphosphate hydrolases"/>
    <property type="match status" value="1"/>
</dbReference>
<dbReference type="InterPro" id="IPR018647">
    <property type="entry name" value="SLFN_3-like_DNA/RNA_helicase"/>
</dbReference>